<evidence type="ECO:0008006" key="11">
    <source>
        <dbReference type="Google" id="ProtNLM"/>
    </source>
</evidence>
<keyword evidence="4" id="KW-0999">Mitochondrion inner membrane</keyword>
<comment type="subcellular location">
    <subcellularLocation>
        <location evidence="1">Mitochondrion inner membrane</location>
        <topology evidence="1">Multi-pass membrane protein</topology>
    </subcellularLocation>
</comment>
<dbReference type="SUPFAM" id="SSF103506">
    <property type="entry name" value="Mitochondrial carrier"/>
    <property type="match status" value="1"/>
</dbReference>
<accession>A0A7S1TY61</accession>
<organism evidence="10">
    <name type="scientific">Phaeomonas parva</name>
    <dbReference type="NCBI Taxonomy" id="124430"/>
    <lineage>
        <taxon>Eukaryota</taxon>
        <taxon>Sar</taxon>
        <taxon>Stramenopiles</taxon>
        <taxon>Ochrophyta</taxon>
        <taxon>Pinguiophyceae</taxon>
        <taxon>Pinguiochrysidales</taxon>
        <taxon>Pinguiochrysidaceae</taxon>
        <taxon>Phaeomonas</taxon>
    </lineage>
</organism>
<gene>
    <name evidence="10" type="ORF">PPAR1163_LOCUS8851</name>
</gene>
<dbReference type="PROSITE" id="PS50920">
    <property type="entry name" value="SOLCAR"/>
    <property type="match status" value="1"/>
</dbReference>
<evidence type="ECO:0000256" key="8">
    <source>
        <dbReference type="PROSITE-ProRule" id="PRU00282"/>
    </source>
</evidence>
<evidence type="ECO:0000256" key="4">
    <source>
        <dbReference type="ARBA" id="ARBA00022792"/>
    </source>
</evidence>
<dbReference type="PANTHER" id="PTHR45678">
    <property type="entry name" value="MITOCHONDRIAL 2-OXODICARBOXYLATE CARRIER 1-RELATED"/>
    <property type="match status" value="1"/>
</dbReference>
<keyword evidence="6" id="KW-0496">Mitochondrion</keyword>
<proteinExistence type="inferred from homology"/>
<dbReference type="PANTHER" id="PTHR45678:SF9">
    <property type="entry name" value="CALCIUM-BINDING MITOCHONDRIAL CARRIER PROTEIN ARALAR1"/>
    <property type="match status" value="1"/>
</dbReference>
<evidence type="ECO:0000256" key="9">
    <source>
        <dbReference type="RuleBase" id="RU000488"/>
    </source>
</evidence>
<evidence type="ECO:0000256" key="7">
    <source>
        <dbReference type="ARBA" id="ARBA00023136"/>
    </source>
</evidence>
<evidence type="ECO:0000313" key="10">
    <source>
        <dbReference type="EMBL" id="CAD9250490.1"/>
    </source>
</evidence>
<evidence type="ECO:0000256" key="3">
    <source>
        <dbReference type="ARBA" id="ARBA00022692"/>
    </source>
</evidence>
<evidence type="ECO:0000256" key="5">
    <source>
        <dbReference type="ARBA" id="ARBA00022989"/>
    </source>
</evidence>
<keyword evidence="3 8" id="KW-0812">Transmembrane</keyword>
<dbReference type="Gene3D" id="1.50.40.10">
    <property type="entry name" value="Mitochondrial carrier domain"/>
    <property type="match status" value="1"/>
</dbReference>
<name>A0A7S1TY61_9STRA</name>
<protein>
    <recommendedName>
        <fullName evidence="11">Mitochondrial carrier protein</fullName>
    </recommendedName>
</protein>
<feature type="repeat" description="Solcar" evidence="8">
    <location>
        <begin position="198"/>
        <end position="281"/>
    </location>
</feature>
<dbReference type="Pfam" id="PF00153">
    <property type="entry name" value="Mito_carr"/>
    <property type="match status" value="2"/>
</dbReference>
<keyword evidence="5" id="KW-1133">Transmembrane helix</keyword>
<dbReference type="InterPro" id="IPR023395">
    <property type="entry name" value="MCP_dom_sf"/>
</dbReference>
<dbReference type="GO" id="GO:0022857">
    <property type="term" value="F:transmembrane transporter activity"/>
    <property type="evidence" value="ECO:0007669"/>
    <property type="project" value="TreeGrafter"/>
</dbReference>
<dbReference type="AlphaFoldDB" id="A0A7S1TY61"/>
<dbReference type="InterPro" id="IPR051028">
    <property type="entry name" value="Mito_Solute_Carrier"/>
</dbReference>
<dbReference type="EMBL" id="HBGJ01013885">
    <property type="protein sequence ID" value="CAD9250490.1"/>
    <property type="molecule type" value="Transcribed_RNA"/>
</dbReference>
<comment type="similarity">
    <text evidence="2 9">Belongs to the mitochondrial carrier (TC 2.A.29) family.</text>
</comment>
<dbReference type="InterPro" id="IPR018108">
    <property type="entry name" value="MCP_transmembrane"/>
</dbReference>
<keyword evidence="9" id="KW-0813">Transport</keyword>
<evidence type="ECO:0000256" key="6">
    <source>
        <dbReference type="ARBA" id="ARBA00023128"/>
    </source>
</evidence>
<dbReference type="GO" id="GO:0005743">
    <property type="term" value="C:mitochondrial inner membrane"/>
    <property type="evidence" value="ECO:0007669"/>
    <property type="project" value="UniProtKB-SubCell"/>
</dbReference>
<sequence length="289" mass="30061">MAKRSERPGGDALATSAAASVMTLPRPALSPELRAVMDFSAGGVMGVLGAVVTYPLDVAKTYVQTGVVRGGLFGGLPQHLMVTCGQQCIKFGVFETLQRARGAQTKQQATASTAQRAATALTSGAVAGVTQGLILTPIERMKTFRQVNGAGLRLSVGAGAGFWSQGMLAVCMRDSLFSMTLFATNIAAKDVCESLGVSSGVGFTLAAVLSGGLAATLVTPLDMARAVQQSAIEKVSFRDAASAVFQKHGYFGFWRGGGLRFARFGSQYFVTFAGLALIQDFVGQPAEEV</sequence>
<evidence type="ECO:0000256" key="2">
    <source>
        <dbReference type="ARBA" id="ARBA00006375"/>
    </source>
</evidence>
<reference evidence="10" key="1">
    <citation type="submission" date="2021-01" db="EMBL/GenBank/DDBJ databases">
        <authorList>
            <person name="Corre E."/>
            <person name="Pelletier E."/>
            <person name="Niang G."/>
            <person name="Scheremetjew M."/>
            <person name="Finn R."/>
            <person name="Kale V."/>
            <person name="Holt S."/>
            <person name="Cochrane G."/>
            <person name="Meng A."/>
            <person name="Brown T."/>
            <person name="Cohen L."/>
        </authorList>
    </citation>
    <scope>NUCLEOTIDE SEQUENCE</scope>
    <source>
        <strain evidence="10">CCMP2877</strain>
    </source>
</reference>
<keyword evidence="7 8" id="KW-0472">Membrane</keyword>
<evidence type="ECO:0000256" key="1">
    <source>
        <dbReference type="ARBA" id="ARBA00004448"/>
    </source>
</evidence>